<feature type="compositionally biased region" description="Low complexity" evidence="1">
    <location>
        <begin position="723"/>
        <end position="736"/>
    </location>
</feature>
<evidence type="ECO:0000313" key="2">
    <source>
        <dbReference type="EMBL" id="OSS50499.1"/>
    </source>
</evidence>
<feature type="compositionally biased region" description="Low complexity" evidence="1">
    <location>
        <begin position="471"/>
        <end position="490"/>
    </location>
</feature>
<evidence type="ECO:0008006" key="4">
    <source>
        <dbReference type="Google" id="ProtNLM"/>
    </source>
</evidence>
<name>A0A1Y2M3W4_EPING</name>
<dbReference type="EMBL" id="KZ107842">
    <property type="protein sequence ID" value="OSS50499.1"/>
    <property type="molecule type" value="Genomic_DNA"/>
</dbReference>
<feature type="compositionally biased region" description="Polar residues" evidence="1">
    <location>
        <begin position="742"/>
        <end position="751"/>
    </location>
</feature>
<dbReference type="PANTHER" id="PTHR35391:SF5">
    <property type="entry name" value="DUF6590 DOMAIN-CONTAINING PROTEIN"/>
    <property type="match status" value="1"/>
</dbReference>
<dbReference type="PANTHER" id="PTHR35391">
    <property type="entry name" value="C2H2-TYPE DOMAIN-CONTAINING PROTEIN-RELATED"/>
    <property type="match status" value="1"/>
</dbReference>
<sequence length="879" mass="98318">MRPSEEFRKLQLPPGRYGYDDRIERWQKQASLLAEAHEGTVQHLYISCLNALSLLIERYERDKHKMNSLQRCHGTLQLWAHQYGVHDGTLEATLQRSANIRQAILELLVPLCKTLLQGFSSFVLPFTNRQEVQDQHRATLRVYQQSQWQISDEQTSSDSESVNGGSSIRLEPINIELAIRKIRTYTECLRDIGQSLDDPALEESEDDEGLSLFATNQRSAEDYHIERLKAMFPLAEIDLLQCLGRMSRDRYMRMKKERDLNARRQHDMRDSKSEFVDSGLGTSLPASYPASMLSRVSNMAGNKPVNIPPLSAGAKDGTPFDYIAYRKLVRYTDNYNWRKHLYEDVQPYSCFFAECPLGNSRFRSRRIWFTHLILQHSFEPESKSLRCPLCLATNLGGEQSTVSHMSRHMEDIALAALTQVINSGTDFESETSSGLSAHEEMHYAPFSNPSGVTVRDNSPLVVSDLHPSNVSEASSGHASRASHLLSLSSDSKPENPGPALRNAATSQCTPVAISDVSAVPTATTAQHHPRSYLEEHMLDTISGPLPPVMPIVSDTSCTTLPLPIQGPDILAITQQLQMNAKPENESFAFVSQVNNPERCVVDFTYSEQSHQGCRNHYTSLTENTRQETWSTAFPYNDTAFDVHVQPQTKQPYILGKAKETAPMTSRDVATGGRPDKSAQRARRDRDMESEEEGAVRAAENEFKHTEVLKQGVKKLGEERKSMQRQPAQQLAPAAVASVHTVVQQELKSSTPTPQPKSQHESTTSVLPDKVASAERTCGDLKSNTLSQRSSSCVQEYGSKIMRPLQSPLSEVYGTTLSLPKVKGSEPVGAFANVRYGDSLHRTSKFTETATFPPTCGYSVEKRLKVHECGCGRSYTHEEH</sequence>
<feature type="region of interest" description="Disordered" evidence="1">
    <location>
        <begin position="742"/>
        <end position="769"/>
    </location>
</feature>
<feature type="region of interest" description="Disordered" evidence="1">
    <location>
        <begin position="658"/>
        <end position="702"/>
    </location>
</feature>
<feature type="region of interest" description="Disordered" evidence="1">
    <location>
        <begin position="455"/>
        <end position="502"/>
    </location>
</feature>
<gene>
    <name evidence="2" type="ORF">B5807_05169</name>
</gene>
<dbReference type="Proteomes" id="UP000193240">
    <property type="component" value="Unassembled WGS sequence"/>
</dbReference>
<proteinExistence type="predicted"/>
<dbReference type="STRING" id="105696.A0A1Y2M3W4"/>
<accession>A0A1Y2M3W4</accession>
<protein>
    <recommendedName>
        <fullName evidence="4">C2H2-type domain-containing protein</fullName>
    </recommendedName>
</protein>
<organism evidence="2 3">
    <name type="scientific">Epicoccum nigrum</name>
    <name type="common">Soil fungus</name>
    <name type="synonym">Epicoccum purpurascens</name>
    <dbReference type="NCBI Taxonomy" id="105696"/>
    <lineage>
        <taxon>Eukaryota</taxon>
        <taxon>Fungi</taxon>
        <taxon>Dikarya</taxon>
        <taxon>Ascomycota</taxon>
        <taxon>Pezizomycotina</taxon>
        <taxon>Dothideomycetes</taxon>
        <taxon>Pleosporomycetidae</taxon>
        <taxon>Pleosporales</taxon>
        <taxon>Pleosporineae</taxon>
        <taxon>Didymellaceae</taxon>
        <taxon>Epicoccum</taxon>
    </lineage>
</organism>
<evidence type="ECO:0000313" key="3">
    <source>
        <dbReference type="Proteomes" id="UP000193240"/>
    </source>
</evidence>
<reference evidence="2 3" key="1">
    <citation type="journal article" date="2017" name="Genome Announc.">
        <title>Genome sequence of the saprophytic ascomycete Epicoccum nigrum ICMP 19927 strain isolated from New Zealand.</title>
        <authorList>
            <person name="Fokin M."/>
            <person name="Fleetwood D."/>
            <person name="Weir B.S."/>
            <person name="Villas-Boas S.G."/>
        </authorList>
    </citation>
    <scope>NUCLEOTIDE SEQUENCE [LARGE SCALE GENOMIC DNA]</scope>
    <source>
        <strain evidence="2 3">ICMP 19927</strain>
    </source>
</reference>
<keyword evidence="3" id="KW-1185">Reference proteome</keyword>
<feature type="compositionally biased region" description="Basic and acidic residues" evidence="1">
    <location>
        <begin position="673"/>
        <end position="686"/>
    </location>
</feature>
<dbReference type="AlphaFoldDB" id="A0A1Y2M3W4"/>
<evidence type="ECO:0000256" key="1">
    <source>
        <dbReference type="SAM" id="MobiDB-lite"/>
    </source>
</evidence>
<dbReference type="InParanoid" id="A0A1Y2M3W4"/>
<feature type="region of interest" description="Disordered" evidence="1">
    <location>
        <begin position="717"/>
        <end position="736"/>
    </location>
</feature>